<dbReference type="PROSITE" id="PS51318">
    <property type="entry name" value="TAT"/>
    <property type="match status" value="1"/>
</dbReference>
<feature type="transmembrane region" description="Helical" evidence="2">
    <location>
        <begin position="245"/>
        <end position="268"/>
    </location>
</feature>
<feature type="signal peptide" evidence="3">
    <location>
        <begin position="1"/>
        <end position="24"/>
    </location>
</feature>
<dbReference type="AlphaFoldDB" id="A0A1I1XMD0"/>
<evidence type="ECO:0000256" key="2">
    <source>
        <dbReference type="SAM" id="Phobius"/>
    </source>
</evidence>
<evidence type="ECO:0000313" key="5">
    <source>
        <dbReference type="Proteomes" id="UP000199400"/>
    </source>
</evidence>
<keyword evidence="2" id="KW-1133">Transmembrane helix</keyword>
<proteinExistence type="predicted"/>
<dbReference type="RefSeq" id="WP_096331194.1">
    <property type="nucleotide sequence ID" value="NZ_FOMX01000008.1"/>
</dbReference>
<gene>
    <name evidence="4" type="ORF">SAMN02745121_02955</name>
</gene>
<reference evidence="5" key="1">
    <citation type="submission" date="2016-10" db="EMBL/GenBank/DDBJ databases">
        <authorList>
            <person name="Varghese N."/>
            <person name="Submissions S."/>
        </authorList>
    </citation>
    <scope>NUCLEOTIDE SEQUENCE [LARGE SCALE GENOMIC DNA]</scope>
    <source>
        <strain evidence="5">ATCC 25963</strain>
    </source>
</reference>
<evidence type="ECO:0000256" key="3">
    <source>
        <dbReference type="SAM" id="SignalP"/>
    </source>
</evidence>
<dbReference type="Proteomes" id="UP000199400">
    <property type="component" value="Unassembled WGS sequence"/>
</dbReference>
<dbReference type="InterPro" id="IPR006311">
    <property type="entry name" value="TAT_signal"/>
</dbReference>
<feature type="region of interest" description="Disordered" evidence="1">
    <location>
        <begin position="150"/>
        <end position="195"/>
    </location>
</feature>
<evidence type="ECO:0000256" key="1">
    <source>
        <dbReference type="SAM" id="MobiDB-lite"/>
    </source>
</evidence>
<evidence type="ECO:0000313" key="4">
    <source>
        <dbReference type="EMBL" id="SFE08476.1"/>
    </source>
</evidence>
<keyword evidence="3" id="KW-0732">Signal</keyword>
<accession>A0A1I1XMD0</accession>
<dbReference type="EMBL" id="FOMX01000008">
    <property type="protein sequence ID" value="SFE08476.1"/>
    <property type="molecule type" value="Genomic_DNA"/>
</dbReference>
<feature type="chain" id="PRO_5011526547" evidence="3">
    <location>
        <begin position="25"/>
        <end position="374"/>
    </location>
</feature>
<sequence>MTALRTLLAAALSTALALPTPALAAPAPAPVAAAPVDWAGTFTPTGVSAHLGDKKPNIIVIAANPGSQAAAAAFRAALTASKKAGVVIDGQALGAVDSLDDRGIVERAKVLPVQQIVIVRVFEGSPGDPPSFIAMAYGTDGNVAVALSGTAGVPLPEPEPPTEVSVPDPAPEGGEEGPKEPEEPEEVKQAREAAEKEYAAKRLGGTWGALRQGTPGTPISPAQFYAALGRDDLARQVDKRKKTRLGVALGGGIAGGGLVAVGLTFLILNATAAKNGPDFGPDDPLGAGTDRVRYPLSMPVSGALLGVGAALLIGMGVFLGVYKAHPIGRRETPGLIDGHNRELRQKLGLPPEQASVRIAPSLGASNGLVLVGRF</sequence>
<feature type="compositionally biased region" description="Basic and acidic residues" evidence="1">
    <location>
        <begin position="176"/>
        <end position="195"/>
    </location>
</feature>
<keyword evidence="2" id="KW-0472">Membrane</keyword>
<protein>
    <submittedName>
        <fullName evidence="4">Uncharacterized protein</fullName>
    </submittedName>
</protein>
<dbReference type="OrthoDB" id="5516451at2"/>
<keyword evidence="5" id="KW-1185">Reference proteome</keyword>
<keyword evidence="2" id="KW-0812">Transmembrane</keyword>
<feature type="transmembrane region" description="Helical" evidence="2">
    <location>
        <begin position="300"/>
        <end position="322"/>
    </location>
</feature>
<organism evidence="4 5">
    <name type="scientific">Nannocystis exedens</name>
    <dbReference type="NCBI Taxonomy" id="54"/>
    <lineage>
        <taxon>Bacteria</taxon>
        <taxon>Pseudomonadati</taxon>
        <taxon>Myxococcota</taxon>
        <taxon>Polyangia</taxon>
        <taxon>Nannocystales</taxon>
        <taxon>Nannocystaceae</taxon>
        <taxon>Nannocystis</taxon>
    </lineage>
</organism>
<name>A0A1I1XMD0_9BACT</name>